<keyword evidence="1" id="KW-0732">Signal</keyword>
<evidence type="ECO:0000313" key="2">
    <source>
        <dbReference type="EMBL" id="MBK1881348.1"/>
    </source>
</evidence>
<organism evidence="2 3">
    <name type="scientific">Luteolibacter pohnpeiensis</name>
    <dbReference type="NCBI Taxonomy" id="454153"/>
    <lineage>
        <taxon>Bacteria</taxon>
        <taxon>Pseudomonadati</taxon>
        <taxon>Verrucomicrobiota</taxon>
        <taxon>Verrucomicrobiia</taxon>
        <taxon>Verrucomicrobiales</taxon>
        <taxon>Verrucomicrobiaceae</taxon>
        <taxon>Luteolibacter</taxon>
    </lineage>
</organism>
<dbReference type="EMBL" id="JAENIJ010000003">
    <property type="protein sequence ID" value="MBK1881348.1"/>
    <property type="molecule type" value="Genomic_DNA"/>
</dbReference>
<evidence type="ECO:0000313" key="3">
    <source>
        <dbReference type="Proteomes" id="UP000603141"/>
    </source>
</evidence>
<dbReference type="AlphaFoldDB" id="A0A934VV23"/>
<proteinExistence type="predicted"/>
<evidence type="ECO:0008006" key="4">
    <source>
        <dbReference type="Google" id="ProtNLM"/>
    </source>
</evidence>
<accession>A0A934VV23</accession>
<feature type="signal peptide" evidence="1">
    <location>
        <begin position="1"/>
        <end position="25"/>
    </location>
</feature>
<keyword evidence="3" id="KW-1185">Reference proteome</keyword>
<evidence type="ECO:0000256" key="1">
    <source>
        <dbReference type="SAM" id="SignalP"/>
    </source>
</evidence>
<gene>
    <name evidence="2" type="ORF">JIN85_02910</name>
</gene>
<reference evidence="2" key="1">
    <citation type="submission" date="2021-01" db="EMBL/GenBank/DDBJ databases">
        <title>Modified the classification status of verrucomicrobia.</title>
        <authorList>
            <person name="Feng X."/>
        </authorList>
    </citation>
    <scope>NUCLEOTIDE SEQUENCE</scope>
    <source>
        <strain evidence="2">KCTC 22041</strain>
    </source>
</reference>
<dbReference type="RefSeq" id="WP_200267461.1">
    <property type="nucleotide sequence ID" value="NZ_JAENIJ010000003.1"/>
</dbReference>
<protein>
    <recommendedName>
        <fullName evidence="4">Glycoside hydrolase family 42 N-terminal domain-containing protein</fullName>
    </recommendedName>
</protein>
<dbReference type="Proteomes" id="UP000603141">
    <property type="component" value="Unassembled WGS sequence"/>
</dbReference>
<name>A0A934VV23_9BACT</name>
<comment type="caution">
    <text evidence="2">The sequence shown here is derived from an EMBL/GenBank/DDBJ whole genome shotgun (WGS) entry which is preliminary data.</text>
</comment>
<feature type="chain" id="PRO_5037734991" description="Glycoside hydrolase family 42 N-terminal domain-containing protein" evidence="1">
    <location>
        <begin position="26"/>
        <end position="726"/>
    </location>
</feature>
<sequence>MNPTTPLLPSFALFLALATSSPAQQLPPPFPNDPASALERTCFQTSRPWSPLGNLRSDVTLVYGIDKSLPERINTWRDRGYRVHLMTGVAWGEYQDYLYGRFDGKNHVDNAQTNRKGETISHGGDVYYMCPAENYGEFLSVGVQKGLEAGVEAVHLEEPEFWARAGYSEGFKREWKAFYQEDWQAPDSSPDAQWRASKLKYYLYRRALQQVFNHVQEFNKKNNKHVRCYVPTHSLLNYAHWCIVSPQSSLAKLDGCDGYIAQVWTGTSRTPNPFRGKLKERTLETAFLEYGAMQNLVRATGRSVWYLNDPIEDNPRHDWTDYRTNWESTLVASLLQPDVSQFEVAPWPERIFGEKYPKGGSEADRKSIPPEYATELQVVMNALNDMKQPDYAWDAGTRGIGILISDSLMFQREQPTPSDPNMAQFYGLAMPPLKRGIPITPVQLENVTLPGFLDDQKVLMLSYQGQKPQSADIHPALAEWVKKGGILIFVDDDSDPYNKVREWWNDEGKNDRIPRQDLFEKLGLKREPTPDRATKVGNGSLIWLKKNPVSYALSEEGDLALIDALKKAAHKADLDWTETNHLLLRRGPYWVGAGLDESISEDSKILSGRLINLFDPELKVQKSFTLAPGNRVFLLDLDKLVLPKTPTVIASACKALPLKNESREFSWTVEGVGNTPGIVLVSSSIAPKSIQLGDQDVKDFTWDEENHLLHVRFENEATPRVLKMNF</sequence>